<proteinExistence type="predicted"/>
<keyword evidence="2" id="KW-1185">Reference proteome</keyword>
<dbReference type="EMBL" id="NJET01000037">
    <property type="protein sequence ID" value="PHH64048.1"/>
    <property type="molecule type" value="Genomic_DNA"/>
</dbReference>
<organism evidence="1 2">
    <name type="scientific">Ophiocordyceps australis</name>
    <dbReference type="NCBI Taxonomy" id="1399860"/>
    <lineage>
        <taxon>Eukaryota</taxon>
        <taxon>Fungi</taxon>
        <taxon>Dikarya</taxon>
        <taxon>Ascomycota</taxon>
        <taxon>Pezizomycotina</taxon>
        <taxon>Sordariomycetes</taxon>
        <taxon>Hypocreomycetidae</taxon>
        <taxon>Hypocreales</taxon>
        <taxon>Ophiocordycipitaceae</taxon>
        <taxon>Ophiocordyceps</taxon>
    </lineage>
</organism>
<name>A0A2C5XIN8_9HYPO</name>
<gene>
    <name evidence="1" type="ORF">CDD81_5041</name>
</gene>
<reference evidence="1 2" key="1">
    <citation type="submission" date="2017-06" db="EMBL/GenBank/DDBJ databases">
        <title>Ant-infecting Ophiocordyceps genomes reveal a high diversity of potential behavioral manipulation genes and a possible major role for enterotoxins.</title>
        <authorList>
            <person name="De Bekker C."/>
            <person name="Evans H.C."/>
            <person name="Brachmann A."/>
            <person name="Hughes D.P."/>
        </authorList>
    </citation>
    <scope>NUCLEOTIDE SEQUENCE [LARGE SCALE GENOMIC DNA]</scope>
    <source>
        <strain evidence="1 2">Map64</strain>
    </source>
</reference>
<dbReference type="AlphaFoldDB" id="A0A2C5XIN8"/>
<dbReference type="Proteomes" id="UP000226192">
    <property type="component" value="Unassembled WGS sequence"/>
</dbReference>
<sequence length="253" mass="27781">MANPTSPDSLVPAAILQQLAPQEAGFWLIAEQALDHICLAYIMGRGTHAIAYRIATCSTVADVLSGYQHLIYSHPDEQTSGSVLHSPDQNCRFPQPVHIQLSGDIGHATDQPHDAHHNSGVHLDHATIRTQVLAALQTAEANPPQNSLGTTDDFIHDNGAQPSMDGRSQEIPLNATFTNEEFDWTMDNEILRNTCLMFQEQVNFPLETFSGDVEEPSNLSVALDQSFMTEAEPSVLDACSESQIDWNLYTTNN</sequence>
<evidence type="ECO:0000313" key="2">
    <source>
        <dbReference type="Proteomes" id="UP000226192"/>
    </source>
</evidence>
<comment type="caution">
    <text evidence="1">The sequence shown here is derived from an EMBL/GenBank/DDBJ whole genome shotgun (WGS) entry which is preliminary data.</text>
</comment>
<protein>
    <submittedName>
        <fullName evidence="1">Uncharacterized protein</fullName>
    </submittedName>
</protein>
<evidence type="ECO:0000313" key="1">
    <source>
        <dbReference type="EMBL" id="PHH64048.1"/>
    </source>
</evidence>
<dbReference type="OrthoDB" id="10330019at2759"/>
<accession>A0A2C5XIN8</accession>